<dbReference type="Proteomes" id="UP000765509">
    <property type="component" value="Unassembled WGS sequence"/>
</dbReference>
<name>A0A9Q3GIL2_9BASI</name>
<dbReference type="InterPro" id="IPR023780">
    <property type="entry name" value="Chromo_domain"/>
</dbReference>
<dbReference type="SUPFAM" id="SSF54160">
    <property type="entry name" value="Chromo domain-like"/>
    <property type="match status" value="1"/>
</dbReference>
<proteinExistence type="predicted"/>
<comment type="caution">
    <text evidence="2">The sequence shown here is derived from an EMBL/GenBank/DDBJ whole genome shotgun (WGS) entry which is preliminary data.</text>
</comment>
<dbReference type="AlphaFoldDB" id="A0A9Q3GIL2"/>
<evidence type="ECO:0000313" key="3">
    <source>
        <dbReference type="Proteomes" id="UP000765509"/>
    </source>
</evidence>
<evidence type="ECO:0000313" key="2">
    <source>
        <dbReference type="EMBL" id="MBW0468415.1"/>
    </source>
</evidence>
<feature type="domain" description="Chromo" evidence="1">
    <location>
        <begin position="45"/>
        <end position="95"/>
    </location>
</feature>
<dbReference type="Pfam" id="PF00385">
    <property type="entry name" value="Chromo"/>
    <property type="match status" value="1"/>
</dbReference>
<dbReference type="GO" id="GO:0006338">
    <property type="term" value="P:chromatin remodeling"/>
    <property type="evidence" value="ECO:0007669"/>
    <property type="project" value="UniProtKB-ARBA"/>
</dbReference>
<reference evidence="2" key="1">
    <citation type="submission" date="2021-03" db="EMBL/GenBank/DDBJ databases">
        <title>Draft genome sequence of rust myrtle Austropuccinia psidii MF-1, a brazilian biotype.</title>
        <authorList>
            <person name="Quecine M.C."/>
            <person name="Pachon D.M.R."/>
            <person name="Bonatelli M.L."/>
            <person name="Correr F.H."/>
            <person name="Franceschini L.M."/>
            <person name="Leite T.F."/>
            <person name="Margarido G.R.A."/>
            <person name="Almeida C.A."/>
            <person name="Ferrarezi J.A."/>
            <person name="Labate C.A."/>
        </authorList>
    </citation>
    <scope>NUCLEOTIDE SEQUENCE</scope>
    <source>
        <strain evidence="2">MF-1</strain>
    </source>
</reference>
<dbReference type="OrthoDB" id="2630497at2759"/>
<sequence length="109" mass="12713">MPTTSIEIHPPSLPYFLLEPVKTSRIPDWNQEPPPQTFIEEEEELEASLIMDSKNKRGKVWYLVVWKVFSQGPERSTWEPTENLKNGSEHVKYLHSLYCEKPWPNSSSA</sequence>
<dbReference type="Gene3D" id="2.40.50.40">
    <property type="match status" value="1"/>
</dbReference>
<accession>A0A9Q3GIL2</accession>
<organism evidence="2 3">
    <name type="scientific">Austropuccinia psidii MF-1</name>
    <dbReference type="NCBI Taxonomy" id="1389203"/>
    <lineage>
        <taxon>Eukaryota</taxon>
        <taxon>Fungi</taxon>
        <taxon>Dikarya</taxon>
        <taxon>Basidiomycota</taxon>
        <taxon>Pucciniomycotina</taxon>
        <taxon>Pucciniomycetes</taxon>
        <taxon>Pucciniales</taxon>
        <taxon>Sphaerophragmiaceae</taxon>
        <taxon>Austropuccinia</taxon>
    </lineage>
</organism>
<keyword evidence="3" id="KW-1185">Reference proteome</keyword>
<protein>
    <recommendedName>
        <fullName evidence="1">Chromo domain-containing protein</fullName>
    </recommendedName>
</protein>
<gene>
    <name evidence="2" type="ORF">O181_008130</name>
</gene>
<dbReference type="InterPro" id="IPR000953">
    <property type="entry name" value="Chromo/chromo_shadow_dom"/>
</dbReference>
<dbReference type="InterPro" id="IPR016197">
    <property type="entry name" value="Chromo-like_dom_sf"/>
</dbReference>
<evidence type="ECO:0000259" key="1">
    <source>
        <dbReference type="PROSITE" id="PS50013"/>
    </source>
</evidence>
<dbReference type="EMBL" id="AVOT02001856">
    <property type="protein sequence ID" value="MBW0468415.1"/>
    <property type="molecule type" value="Genomic_DNA"/>
</dbReference>
<dbReference type="PROSITE" id="PS50013">
    <property type="entry name" value="CHROMO_2"/>
    <property type="match status" value="1"/>
</dbReference>